<dbReference type="Proteomes" id="UP000270581">
    <property type="component" value="Unassembled WGS sequence"/>
</dbReference>
<evidence type="ECO:0000256" key="1">
    <source>
        <dbReference type="SAM" id="MobiDB-lite"/>
    </source>
</evidence>
<gene>
    <name evidence="2" type="ORF">Nmn1133_12050</name>
</gene>
<evidence type="ECO:0000313" key="2">
    <source>
        <dbReference type="EMBL" id="RNJ27341.1"/>
    </source>
</evidence>
<organism evidence="2 3">
    <name type="scientific">Halosegnis longus</name>
    <dbReference type="NCBI Taxonomy" id="2216012"/>
    <lineage>
        <taxon>Archaea</taxon>
        <taxon>Methanobacteriati</taxon>
        <taxon>Methanobacteriota</taxon>
        <taxon>Stenosarchaea group</taxon>
        <taxon>Halobacteria</taxon>
        <taxon>Halobacteriales</taxon>
        <taxon>Natronomonadaceae</taxon>
        <taxon>Halosegnis</taxon>
    </lineage>
</organism>
<feature type="region of interest" description="Disordered" evidence="1">
    <location>
        <begin position="55"/>
        <end position="79"/>
    </location>
</feature>
<comment type="caution">
    <text evidence="2">The sequence shown here is derived from an EMBL/GenBank/DDBJ whole genome shotgun (WGS) entry which is preliminary data.</text>
</comment>
<feature type="region of interest" description="Disordered" evidence="1">
    <location>
        <begin position="101"/>
        <end position="125"/>
    </location>
</feature>
<accession>A0AAJ4RAV7</accession>
<evidence type="ECO:0000313" key="3">
    <source>
        <dbReference type="Proteomes" id="UP000270581"/>
    </source>
</evidence>
<feature type="compositionally biased region" description="Basic and acidic residues" evidence="1">
    <location>
        <begin position="106"/>
        <end position="118"/>
    </location>
</feature>
<proteinExistence type="predicted"/>
<sequence length="125" mass="14409">MVDRDGAEPSPQFGRVVVESVERRVEARTHAVVSLDGRDLRRGLAILVERRVGVSRRGREQQYRGEHESESDAHPDTQQLRVDVGCRVDCLSRRRELKHRVRCERRHADGDGEQHEQPAEQLLEP</sequence>
<reference evidence="2 3" key="1">
    <citation type="submission" date="2018-11" db="EMBL/GenBank/DDBJ databases">
        <title>Genome sequences of Natronomonas sp. CBA1133.</title>
        <authorList>
            <person name="Roh S.W."/>
            <person name="Cha I.-T."/>
        </authorList>
    </citation>
    <scope>NUCLEOTIDE SEQUENCE [LARGE SCALE GENOMIC DNA]</scope>
    <source>
        <strain evidence="2 3">CBA1133</strain>
    </source>
</reference>
<dbReference type="RefSeq" id="WP_123124524.1">
    <property type="nucleotide sequence ID" value="NZ_RJJC01000001.1"/>
</dbReference>
<feature type="compositionally biased region" description="Basic and acidic residues" evidence="1">
    <location>
        <begin position="55"/>
        <end position="75"/>
    </location>
</feature>
<name>A0AAJ4RAV7_9EURY</name>
<protein>
    <submittedName>
        <fullName evidence="2">Uncharacterized protein</fullName>
    </submittedName>
</protein>
<keyword evidence="3" id="KW-1185">Reference proteome</keyword>
<dbReference type="EMBL" id="RJJC01000001">
    <property type="protein sequence ID" value="RNJ27341.1"/>
    <property type="molecule type" value="Genomic_DNA"/>
</dbReference>
<dbReference type="AlphaFoldDB" id="A0AAJ4RAV7"/>